<dbReference type="AlphaFoldDB" id="A0AA86UCX8"/>
<accession>A0AA86UCX8</accession>
<evidence type="ECO:0000313" key="4">
    <source>
        <dbReference type="Proteomes" id="UP001642409"/>
    </source>
</evidence>
<comment type="caution">
    <text evidence="2">The sequence shown here is derived from an EMBL/GenBank/DDBJ whole genome shotgun (WGS) entry which is preliminary data.</text>
</comment>
<gene>
    <name evidence="2" type="ORF">HINF_LOCUS38354</name>
    <name evidence="3" type="ORF">HINF_LOCUS56931</name>
</gene>
<keyword evidence="1" id="KW-0472">Membrane</keyword>
<dbReference type="EMBL" id="CAXDID020000310">
    <property type="protein sequence ID" value="CAL6074866.1"/>
    <property type="molecule type" value="Genomic_DNA"/>
</dbReference>
<evidence type="ECO:0000313" key="3">
    <source>
        <dbReference type="EMBL" id="CAL6074866.1"/>
    </source>
</evidence>
<feature type="transmembrane region" description="Helical" evidence="1">
    <location>
        <begin position="111"/>
        <end position="133"/>
    </location>
</feature>
<evidence type="ECO:0000256" key="1">
    <source>
        <dbReference type="SAM" id="Phobius"/>
    </source>
</evidence>
<keyword evidence="1" id="KW-0812">Transmembrane</keyword>
<reference evidence="2" key="1">
    <citation type="submission" date="2023-06" db="EMBL/GenBank/DDBJ databases">
        <authorList>
            <person name="Kurt Z."/>
        </authorList>
    </citation>
    <scope>NUCLEOTIDE SEQUENCE</scope>
</reference>
<name>A0AA86UCX8_9EUKA</name>
<protein>
    <submittedName>
        <fullName evidence="3">Hypothetical_protein</fullName>
    </submittedName>
</protein>
<keyword evidence="4" id="KW-1185">Reference proteome</keyword>
<keyword evidence="1" id="KW-1133">Transmembrane helix</keyword>
<evidence type="ECO:0000313" key="2">
    <source>
        <dbReference type="EMBL" id="CAI9950709.1"/>
    </source>
</evidence>
<dbReference type="Proteomes" id="UP001642409">
    <property type="component" value="Unassembled WGS sequence"/>
</dbReference>
<dbReference type="EMBL" id="CATOUU010000816">
    <property type="protein sequence ID" value="CAI9950709.1"/>
    <property type="molecule type" value="Genomic_DNA"/>
</dbReference>
<sequence length="217" mass="25238">MTSTFQDQITCEAQCQTQLCDYDINDQGSICYYCVKGIYRYANDCIFYCDKGYCDYQNNRSSGYNCTSDFGIYNSINSCQIICDTGVCNSDFNLGAKRNEYFCELKPNKNIYWFFLLIPVVIIMLTVLIWCCCKHIDRLMIQKALFFEKNKLQAMKDINNINTENKQVEPLVQDNLLSSQEQVQIDIPIQNINTNKQKPTGQDKQTDQTQEIMFMTL</sequence>
<proteinExistence type="predicted"/>
<organism evidence="2">
    <name type="scientific">Hexamita inflata</name>
    <dbReference type="NCBI Taxonomy" id="28002"/>
    <lineage>
        <taxon>Eukaryota</taxon>
        <taxon>Metamonada</taxon>
        <taxon>Diplomonadida</taxon>
        <taxon>Hexamitidae</taxon>
        <taxon>Hexamitinae</taxon>
        <taxon>Hexamita</taxon>
    </lineage>
</organism>
<reference evidence="3 4" key="2">
    <citation type="submission" date="2024-07" db="EMBL/GenBank/DDBJ databases">
        <authorList>
            <person name="Akdeniz Z."/>
        </authorList>
    </citation>
    <scope>NUCLEOTIDE SEQUENCE [LARGE SCALE GENOMIC DNA]</scope>
</reference>